<feature type="coiled-coil region" evidence="7">
    <location>
        <begin position="578"/>
        <end position="628"/>
    </location>
</feature>
<evidence type="ECO:0000256" key="5">
    <source>
        <dbReference type="ARBA" id="ARBA00022917"/>
    </source>
</evidence>
<dbReference type="Pfam" id="PF01399">
    <property type="entry name" value="PCI"/>
    <property type="match status" value="1"/>
</dbReference>
<comment type="subcellular location">
    <subcellularLocation>
        <location evidence="1">Cytoplasm</location>
    </subcellularLocation>
</comment>
<keyword evidence="5" id="KW-0648">Protein biosynthesis</keyword>
<dbReference type="GO" id="GO:0071540">
    <property type="term" value="C:eukaryotic translation initiation factor 3 complex, eIF3e"/>
    <property type="evidence" value="ECO:0007669"/>
    <property type="project" value="TreeGrafter"/>
</dbReference>
<keyword evidence="4" id="KW-0694">RNA-binding</keyword>
<feature type="domain" description="PCI" evidence="9">
    <location>
        <begin position="323"/>
        <end position="499"/>
    </location>
</feature>
<dbReference type="InterPro" id="IPR054711">
    <property type="entry name" value="eIF3a_PCI_TPR-like"/>
</dbReference>
<feature type="compositionally biased region" description="Basic and acidic residues" evidence="8">
    <location>
        <begin position="793"/>
        <end position="829"/>
    </location>
</feature>
<evidence type="ECO:0000313" key="11">
    <source>
        <dbReference type="Proteomes" id="UP000094565"/>
    </source>
</evidence>
<accession>A0A1B2J718</accession>
<dbReference type="Pfam" id="PF22591">
    <property type="entry name" value="eIF3a_PCI_TPR-like"/>
    <property type="match status" value="1"/>
</dbReference>
<dbReference type="SMART" id="SM00088">
    <property type="entry name" value="PINT"/>
    <property type="match status" value="1"/>
</dbReference>
<protein>
    <submittedName>
        <fullName evidence="10">BA75_00358T0</fullName>
    </submittedName>
</protein>
<dbReference type="EMBL" id="CP014584">
    <property type="protein sequence ID" value="ANZ73775.1"/>
    <property type="molecule type" value="Genomic_DNA"/>
</dbReference>
<feature type="coiled-coil region" evidence="7">
    <location>
        <begin position="668"/>
        <end position="725"/>
    </location>
</feature>
<dbReference type="GO" id="GO:0003743">
    <property type="term" value="F:translation initiation factor activity"/>
    <property type="evidence" value="ECO:0007669"/>
    <property type="project" value="UniProtKB-KW"/>
</dbReference>
<dbReference type="PROSITE" id="PS50250">
    <property type="entry name" value="PCI"/>
    <property type="match status" value="1"/>
</dbReference>
<keyword evidence="2" id="KW-0963">Cytoplasm</keyword>
<dbReference type="FunFam" id="4.10.860.10:FF:000001">
    <property type="entry name" value="Eukaryotic translation initiation factor 3 subunit A"/>
    <property type="match status" value="1"/>
</dbReference>
<dbReference type="Proteomes" id="UP000094565">
    <property type="component" value="Chromosome 1"/>
</dbReference>
<dbReference type="OrthoDB" id="18884at2759"/>
<gene>
    <name evidence="10" type="primary">RPG1</name>
    <name evidence="10" type="ORF">ATY40_BA7500358</name>
</gene>
<keyword evidence="6 7" id="KW-0175">Coiled coil</keyword>
<dbReference type="AlphaFoldDB" id="A0A1B2J718"/>
<dbReference type="Gene3D" id="4.10.860.10">
    <property type="entry name" value="UVR domain"/>
    <property type="match status" value="1"/>
</dbReference>
<keyword evidence="3" id="KW-0396">Initiation factor</keyword>
<organism evidence="10 11">
    <name type="scientific">Komagataella pastoris</name>
    <name type="common">Yeast</name>
    <name type="synonym">Pichia pastoris</name>
    <dbReference type="NCBI Taxonomy" id="4922"/>
    <lineage>
        <taxon>Eukaryota</taxon>
        <taxon>Fungi</taxon>
        <taxon>Dikarya</taxon>
        <taxon>Ascomycota</taxon>
        <taxon>Saccharomycotina</taxon>
        <taxon>Pichiomycetes</taxon>
        <taxon>Pichiales</taxon>
        <taxon>Pichiaceae</taxon>
        <taxon>Komagataella</taxon>
    </lineage>
</organism>
<dbReference type="InterPro" id="IPR000717">
    <property type="entry name" value="PCI_dom"/>
</dbReference>
<dbReference type="InterPro" id="IPR027512">
    <property type="entry name" value="EIF3A"/>
</dbReference>
<dbReference type="GO" id="GO:0002188">
    <property type="term" value="P:translation reinitiation"/>
    <property type="evidence" value="ECO:0007669"/>
    <property type="project" value="TreeGrafter"/>
</dbReference>
<evidence type="ECO:0000256" key="2">
    <source>
        <dbReference type="ARBA" id="ARBA00022490"/>
    </source>
</evidence>
<proteinExistence type="predicted"/>
<sequence>MAPNYNHYNFRPENILKRAEDLIQVDQSDAALETIYEFFTSKRVRTGQVSEFEPIAILFVKLSVDLRNGKLIKDGLHQYKRIVQNSENGFQSVETVVKKFLQLAEEKLVNAQEKADDLAADEEDDEDQDVSPEAILLSAVSTDDTKGRSDRALVNPWIRFLWESYRSVLDVLRNNKNLEVFYSVVAQQAFQFCLKYQRKNEFRKLSEILRYHLLGVQPQQGIVKNDYNVDLNDPETLKRSLDLRFQQLNVSVKLELWQDAFKSVSDVHNLMTVSKRQPNPAMMVSYYENMAKIFAVSDNLLFHAAAWRKFFNLFSQSPFATKEQLNHYSSIYLLAALSVPDEISSEESASSSLKLAYLLNSSTIPSREYILQNLLSRKILQHVDEELLQLYNYLEVDFNLITLKQRIAPILSKIESNDSYKAYVKPLSQILLRKLIRAVGDVYDTIKLEYLVALATFEGSFKLSPQEVEDVVLDVAREGAIHVKINHDSKIVTFKWNPFDELDLADHKTSSLSPANLIRYQLSALAETLSVAVDRTKGSALEVEKAEAHSLVEERINSQFSSEHKEISTRHEVLGERARQLKAREEERKAQEAKLEQERLLAEKKAQEERAEAEALRKQEEMLKLEREKIIMSEKKKVADEINKKGIIKVTDEQLKEMSANDLKALQLQQLSKDKEQLDIMLRSLSKKSDYLERALRKYEAPLLVKKLEEKEAEDEAAAELIKKEIVSKAKEAHDRKVETHDRLKRMEGEFGQFVGELRKEFLDAKREKARQALEKAKQERIAEVIAERKKQIAEEASRKAAEEARKTAEESRRVAEEARKAAEAEAAKPKPMTFAQKMALKRQGRI</sequence>
<evidence type="ECO:0000259" key="9">
    <source>
        <dbReference type="PROSITE" id="PS50250"/>
    </source>
</evidence>
<evidence type="ECO:0000256" key="7">
    <source>
        <dbReference type="SAM" id="Coils"/>
    </source>
</evidence>
<name>A0A1B2J718_PICPA</name>
<dbReference type="PANTHER" id="PTHR14005">
    <property type="entry name" value="EUKARYOTIC TRANSLATION INITIATION FACTOR 3, THETA SUBUNIT"/>
    <property type="match status" value="1"/>
</dbReference>
<feature type="region of interest" description="Disordered" evidence="8">
    <location>
        <begin position="793"/>
        <end position="847"/>
    </location>
</feature>
<dbReference type="Gene3D" id="1.25.40.860">
    <property type="match status" value="2"/>
</dbReference>
<feature type="coiled-coil region" evidence="7">
    <location>
        <begin position="101"/>
        <end position="128"/>
    </location>
</feature>
<evidence type="ECO:0000256" key="8">
    <source>
        <dbReference type="SAM" id="MobiDB-lite"/>
    </source>
</evidence>
<evidence type="ECO:0000256" key="4">
    <source>
        <dbReference type="ARBA" id="ARBA00022884"/>
    </source>
</evidence>
<dbReference type="GO" id="GO:0001732">
    <property type="term" value="P:formation of cytoplasmic translation initiation complex"/>
    <property type="evidence" value="ECO:0007669"/>
    <property type="project" value="TreeGrafter"/>
</dbReference>
<evidence type="ECO:0000256" key="3">
    <source>
        <dbReference type="ARBA" id="ARBA00022540"/>
    </source>
</evidence>
<dbReference type="GO" id="GO:0003729">
    <property type="term" value="F:mRNA binding"/>
    <property type="evidence" value="ECO:0007669"/>
    <property type="project" value="TreeGrafter"/>
</dbReference>
<dbReference type="PANTHER" id="PTHR14005:SF0">
    <property type="entry name" value="EUKARYOTIC TRANSLATION INITIATION FACTOR 3 SUBUNIT A"/>
    <property type="match status" value="1"/>
</dbReference>
<evidence type="ECO:0000256" key="6">
    <source>
        <dbReference type="ARBA" id="ARBA00023054"/>
    </source>
</evidence>
<evidence type="ECO:0000313" key="10">
    <source>
        <dbReference type="EMBL" id="ANZ73775.1"/>
    </source>
</evidence>
<dbReference type="GO" id="GO:0071541">
    <property type="term" value="C:eukaryotic translation initiation factor 3 complex, eIF3m"/>
    <property type="evidence" value="ECO:0007669"/>
    <property type="project" value="TreeGrafter"/>
</dbReference>
<reference evidence="10 11" key="1">
    <citation type="submission" date="2016-02" db="EMBL/GenBank/DDBJ databases">
        <title>Comparative genomic and transcriptomic foundation for Pichia pastoris.</title>
        <authorList>
            <person name="Love K.R."/>
            <person name="Shah K.A."/>
            <person name="Whittaker C.A."/>
            <person name="Wu J."/>
            <person name="Bartlett M.C."/>
            <person name="Ma D."/>
            <person name="Leeson R.L."/>
            <person name="Priest M."/>
            <person name="Young S.K."/>
            <person name="Love J.C."/>
        </authorList>
    </citation>
    <scope>NUCLEOTIDE SEQUENCE [LARGE SCALE GENOMIC DNA]</scope>
    <source>
        <strain evidence="10 11">ATCC 28485</strain>
    </source>
</reference>
<evidence type="ECO:0000256" key="1">
    <source>
        <dbReference type="ARBA" id="ARBA00004496"/>
    </source>
</evidence>
<keyword evidence="11" id="KW-1185">Reference proteome</keyword>
<dbReference type="GO" id="GO:0043614">
    <property type="term" value="C:multi-eIF complex"/>
    <property type="evidence" value="ECO:0007669"/>
    <property type="project" value="TreeGrafter"/>
</dbReference>